<proteinExistence type="predicted"/>
<keyword evidence="2" id="KW-1185">Reference proteome</keyword>
<evidence type="ECO:0000313" key="1">
    <source>
        <dbReference type="EMBL" id="KAI7742833.1"/>
    </source>
</evidence>
<name>A0AAD5CIS9_AMBAR</name>
<reference evidence="1" key="1">
    <citation type="submission" date="2022-06" db="EMBL/GenBank/DDBJ databases">
        <title>Uncovering the hologenomic basis of an extraordinary plant invasion.</title>
        <authorList>
            <person name="Bieker V.C."/>
            <person name="Martin M.D."/>
            <person name="Gilbert T."/>
            <person name="Hodgins K."/>
            <person name="Battlay P."/>
            <person name="Petersen B."/>
            <person name="Wilson J."/>
        </authorList>
    </citation>
    <scope>NUCLEOTIDE SEQUENCE</scope>
    <source>
        <strain evidence="1">AA19_3_7</strain>
        <tissue evidence="1">Leaf</tissue>
    </source>
</reference>
<gene>
    <name evidence="1" type="ORF">M8C21_028171</name>
</gene>
<organism evidence="1 2">
    <name type="scientific">Ambrosia artemisiifolia</name>
    <name type="common">Common ragweed</name>
    <dbReference type="NCBI Taxonomy" id="4212"/>
    <lineage>
        <taxon>Eukaryota</taxon>
        <taxon>Viridiplantae</taxon>
        <taxon>Streptophyta</taxon>
        <taxon>Embryophyta</taxon>
        <taxon>Tracheophyta</taxon>
        <taxon>Spermatophyta</taxon>
        <taxon>Magnoliopsida</taxon>
        <taxon>eudicotyledons</taxon>
        <taxon>Gunneridae</taxon>
        <taxon>Pentapetalae</taxon>
        <taxon>asterids</taxon>
        <taxon>campanulids</taxon>
        <taxon>Asterales</taxon>
        <taxon>Asteraceae</taxon>
        <taxon>Asteroideae</taxon>
        <taxon>Heliantheae alliance</taxon>
        <taxon>Heliantheae</taxon>
        <taxon>Ambrosia</taxon>
    </lineage>
</organism>
<protein>
    <submittedName>
        <fullName evidence="1">Uncharacterized protein</fullName>
    </submittedName>
</protein>
<dbReference type="Proteomes" id="UP001206925">
    <property type="component" value="Unassembled WGS sequence"/>
</dbReference>
<dbReference type="EMBL" id="JAMZMK010007884">
    <property type="protein sequence ID" value="KAI7742833.1"/>
    <property type="molecule type" value="Genomic_DNA"/>
</dbReference>
<sequence>MRWCVLSYKHPLPDPDLDLDFKIQTKFSLPHHHIWIWIWICSLLFQSFTYKSKNGLSSQEKLPALDLQQGFGGLLFCSQGTWIENLLCLRRHTGEIVYLKTPTSRTTHKGICSTGSQDNIPYSLALVFGCLWGGPMDLVFSKRLQGAAGATETIGSETGRRTFTQQVPMMELLHILVIDAIHFKTSTIFLVLGRVLGNSPARMLRS</sequence>
<dbReference type="AlphaFoldDB" id="A0AAD5CIS9"/>
<comment type="caution">
    <text evidence="1">The sequence shown here is derived from an EMBL/GenBank/DDBJ whole genome shotgun (WGS) entry which is preliminary data.</text>
</comment>
<accession>A0AAD5CIS9</accession>
<evidence type="ECO:0000313" key="2">
    <source>
        <dbReference type="Proteomes" id="UP001206925"/>
    </source>
</evidence>